<evidence type="ECO:0000313" key="2">
    <source>
        <dbReference type="EMBL" id="GFR95251.1"/>
    </source>
</evidence>
<keyword evidence="2" id="KW-0695">RNA-directed DNA polymerase</keyword>
<dbReference type="InterPro" id="IPR036691">
    <property type="entry name" value="Endo/exonu/phosph_ase_sf"/>
</dbReference>
<protein>
    <submittedName>
        <fullName evidence="2">RNA-directed DNA polymerase from mobile element jockey</fullName>
    </submittedName>
</protein>
<name>A0AAV4HDW4_9GAST</name>
<dbReference type="Proteomes" id="UP000762676">
    <property type="component" value="Unassembled WGS sequence"/>
</dbReference>
<dbReference type="GO" id="GO:0003964">
    <property type="term" value="F:RNA-directed DNA polymerase activity"/>
    <property type="evidence" value="ECO:0007669"/>
    <property type="project" value="UniProtKB-KW"/>
</dbReference>
<dbReference type="Pfam" id="PF00078">
    <property type="entry name" value="RVT_1"/>
    <property type="match status" value="1"/>
</dbReference>
<proteinExistence type="predicted"/>
<dbReference type="InterPro" id="IPR043502">
    <property type="entry name" value="DNA/RNA_pol_sf"/>
</dbReference>
<dbReference type="EMBL" id="BMAT01012590">
    <property type="protein sequence ID" value="GFR95251.1"/>
    <property type="molecule type" value="Genomic_DNA"/>
</dbReference>
<dbReference type="PANTHER" id="PTHR36688">
    <property type="entry name" value="ENDO/EXONUCLEASE/PHOSPHATASE DOMAIN-CONTAINING PROTEIN"/>
    <property type="match status" value="1"/>
</dbReference>
<gene>
    <name evidence="2" type="ORF">ElyMa_006269900</name>
</gene>
<dbReference type="InterPro" id="IPR052560">
    <property type="entry name" value="RdDP_mobile_element"/>
</dbReference>
<dbReference type="PANTHER" id="PTHR36688:SF1">
    <property type="entry name" value="ENDONUCLEASE_EXONUCLEASE_PHOSPHATASE DOMAIN-CONTAINING PROTEIN"/>
    <property type="match status" value="1"/>
</dbReference>
<dbReference type="InterPro" id="IPR000477">
    <property type="entry name" value="RT_dom"/>
</dbReference>
<keyword evidence="2" id="KW-0548">Nucleotidyltransferase</keyword>
<dbReference type="AlphaFoldDB" id="A0AAV4HDW4"/>
<sequence length="490" mass="55529">MDGRKNRWRLQKNGLPQGSVLAPTLFNIYTNDQPEFDRTRRFIYADDLCLATQSTSFNAIETRLTDALSSLTNYYTENSLNANPSKTQVCAFHLNNHQANTKLEIIWNDQPLKYDEHPVYLGVTLDRTLSFSQHAMNVNAKVAARNMPPPTNDAEKEMKDSFYQQLQAELDNKKTNDITILMGDFNVKIGADNKGYEEIMGTHGIGQMNENGERFADLCALNQMVIGGSIFPHKNIHKNIWHETCEETLGKKKSDQKEWISAETIQKLNLRKTKKEIINTSRTRASKAQAQKEYTEVDKDVKRSVRKDKKDFIDRLATQAEEAAGCGNLKELYSTTKKLAGKFQQTNKPIKDKDGNTLSSTEEQLKRWTEHFTTVLNRPPPDIPPDIAPAEAELQINIEQPSKAEIKKAITALRNGKAAGPDEIPPEAIKADMETSVNLLYDLLGKIWIKEEMPAERREGIVIKLPKKKETPVIATITEELCFYLSPGKF</sequence>
<reference evidence="2 3" key="1">
    <citation type="journal article" date="2021" name="Elife">
        <title>Chloroplast acquisition without the gene transfer in kleptoplastic sea slugs, Plakobranchus ocellatus.</title>
        <authorList>
            <person name="Maeda T."/>
            <person name="Takahashi S."/>
            <person name="Yoshida T."/>
            <person name="Shimamura S."/>
            <person name="Takaki Y."/>
            <person name="Nagai Y."/>
            <person name="Toyoda A."/>
            <person name="Suzuki Y."/>
            <person name="Arimoto A."/>
            <person name="Ishii H."/>
            <person name="Satoh N."/>
            <person name="Nishiyama T."/>
            <person name="Hasebe M."/>
            <person name="Maruyama T."/>
            <person name="Minagawa J."/>
            <person name="Obokata J."/>
            <person name="Shigenobu S."/>
        </authorList>
    </citation>
    <scope>NUCLEOTIDE SEQUENCE [LARGE SCALE GENOMIC DNA]</scope>
</reference>
<evidence type="ECO:0000313" key="3">
    <source>
        <dbReference type="Proteomes" id="UP000762676"/>
    </source>
</evidence>
<dbReference type="Gene3D" id="3.60.10.10">
    <property type="entry name" value="Endonuclease/exonuclease/phosphatase"/>
    <property type="match status" value="1"/>
</dbReference>
<keyword evidence="2" id="KW-0808">Transferase</keyword>
<feature type="domain" description="Reverse transcriptase" evidence="1">
    <location>
        <begin position="1"/>
        <end position="125"/>
    </location>
</feature>
<organism evidence="2 3">
    <name type="scientific">Elysia marginata</name>
    <dbReference type="NCBI Taxonomy" id="1093978"/>
    <lineage>
        <taxon>Eukaryota</taxon>
        <taxon>Metazoa</taxon>
        <taxon>Spiralia</taxon>
        <taxon>Lophotrochozoa</taxon>
        <taxon>Mollusca</taxon>
        <taxon>Gastropoda</taxon>
        <taxon>Heterobranchia</taxon>
        <taxon>Euthyneura</taxon>
        <taxon>Panpulmonata</taxon>
        <taxon>Sacoglossa</taxon>
        <taxon>Placobranchoidea</taxon>
        <taxon>Plakobranchidae</taxon>
        <taxon>Elysia</taxon>
    </lineage>
</organism>
<dbReference type="SUPFAM" id="SSF56672">
    <property type="entry name" value="DNA/RNA polymerases"/>
    <property type="match status" value="1"/>
</dbReference>
<accession>A0AAV4HDW4</accession>
<dbReference type="SUPFAM" id="SSF56219">
    <property type="entry name" value="DNase I-like"/>
    <property type="match status" value="1"/>
</dbReference>
<comment type="caution">
    <text evidence="2">The sequence shown here is derived from an EMBL/GenBank/DDBJ whole genome shotgun (WGS) entry which is preliminary data.</text>
</comment>
<dbReference type="PROSITE" id="PS50878">
    <property type="entry name" value="RT_POL"/>
    <property type="match status" value="1"/>
</dbReference>
<evidence type="ECO:0000259" key="1">
    <source>
        <dbReference type="PROSITE" id="PS50878"/>
    </source>
</evidence>
<keyword evidence="3" id="KW-1185">Reference proteome</keyword>